<dbReference type="AlphaFoldDB" id="A0AAW2Q237"/>
<name>A0AAW2Q237_SESRA</name>
<reference evidence="3" key="2">
    <citation type="journal article" date="2024" name="Plant">
        <title>Genomic evolution and insights into agronomic trait innovations of Sesamum species.</title>
        <authorList>
            <person name="Miao H."/>
            <person name="Wang L."/>
            <person name="Qu L."/>
            <person name="Liu H."/>
            <person name="Sun Y."/>
            <person name="Le M."/>
            <person name="Wang Q."/>
            <person name="Wei S."/>
            <person name="Zheng Y."/>
            <person name="Lin W."/>
            <person name="Duan Y."/>
            <person name="Cao H."/>
            <person name="Xiong S."/>
            <person name="Wang X."/>
            <person name="Wei L."/>
            <person name="Li C."/>
            <person name="Ma Q."/>
            <person name="Ju M."/>
            <person name="Zhao R."/>
            <person name="Li G."/>
            <person name="Mu C."/>
            <person name="Tian Q."/>
            <person name="Mei H."/>
            <person name="Zhang T."/>
            <person name="Gao T."/>
            <person name="Zhang H."/>
        </authorList>
    </citation>
    <scope>NUCLEOTIDE SEQUENCE</scope>
    <source>
        <strain evidence="3">G02</strain>
    </source>
</reference>
<dbReference type="EMBL" id="JACGWJ010000016">
    <property type="protein sequence ID" value="KAL0361780.1"/>
    <property type="molecule type" value="Genomic_DNA"/>
</dbReference>
<evidence type="ECO:0000313" key="3">
    <source>
        <dbReference type="EMBL" id="KAL0361780.1"/>
    </source>
</evidence>
<sequence length="255" mass="29263">MILLKNKSNGKLPHFDDIAGEQEQWETQQRDIAHGKRPSNVSLGGSSESIAQRMQQKKPRSIGPIDLYFIQNADEEVKQRKNKDGGKFDENRKKMREYAVQKFCRWMYDTRIPFNTVRANSFGPAIEALGQFGPGMKSRSYHEVRITYLKKELEHTRVILKEHDEIKAKQGCSLMADGWTDTRQRWLINFLVNSPKGSKFIESVDGSSYAHTEEKMFELLDKYVQLIGEKDVIQVVTDSVSTNVLAGQSSFKNNL</sequence>
<comment type="caution">
    <text evidence="3">The sequence shown here is derived from an EMBL/GenBank/DDBJ whole genome shotgun (WGS) entry which is preliminary data.</text>
</comment>
<proteinExistence type="predicted"/>
<feature type="region of interest" description="Disordered" evidence="1">
    <location>
        <begin position="1"/>
        <end position="47"/>
    </location>
</feature>
<protein>
    <recommendedName>
        <fullName evidence="2">DUF659 domain-containing protein</fullName>
    </recommendedName>
</protein>
<feature type="domain" description="DUF659" evidence="2">
    <location>
        <begin position="140"/>
        <end position="248"/>
    </location>
</feature>
<dbReference type="Pfam" id="PF04937">
    <property type="entry name" value="DUF659"/>
    <property type="match status" value="1"/>
</dbReference>
<reference evidence="3" key="1">
    <citation type="submission" date="2020-06" db="EMBL/GenBank/DDBJ databases">
        <authorList>
            <person name="Li T."/>
            <person name="Hu X."/>
            <person name="Zhang T."/>
            <person name="Song X."/>
            <person name="Zhang H."/>
            <person name="Dai N."/>
            <person name="Sheng W."/>
            <person name="Hou X."/>
            <person name="Wei L."/>
        </authorList>
    </citation>
    <scope>NUCLEOTIDE SEQUENCE</scope>
    <source>
        <strain evidence="3">G02</strain>
        <tissue evidence="3">Leaf</tissue>
    </source>
</reference>
<dbReference type="PANTHER" id="PTHR32166:SF74">
    <property type="entry name" value="OS05G0256350 PROTEIN"/>
    <property type="match status" value="1"/>
</dbReference>
<evidence type="ECO:0000259" key="2">
    <source>
        <dbReference type="Pfam" id="PF04937"/>
    </source>
</evidence>
<evidence type="ECO:0000256" key="1">
    <source>
        <dbReference type="SAM" id="MobiDB-lite"/>
    </source>
</evidence>
<dbReference type="PANTHER" id="PTHR32166">
    <property type="entry name" value="OSJNBA0013A04.12 PROTEIN"/>
    <property type="match status" value="1"/>
</dbReference>
<dbReference type="InterPro" id="IPR007021">
    <property type="entry name" value="DUF659"/>
</dbReference>
<accession>A0AAW2Q237</accession>
<gene>
    <name evidence="3" type="ORF">Sradi_3862500</name>
</gene>
<organism evidence="3">
    <name type="scientific">Sesamum radiatum</name>
    <name type="common">Black benniseed</name>
    <dbReference type="NCBI Taxonomy" id="300843"/>
    <lineage>
        <taxon>Eukaryota</taxon>
        <taxon>Viridiplantae</taxon>
        <taxon>Streptophyta</taxon>
        <taxon>Embryophyta</taxon>
        <taxon>Tracheophyta</taxon>
        <taxon>Spermatophyta</taxon>
        <taxon>Magnoliopsida</taxon>
        <taxon>eudicotyledons</taxon>
        <taxon>Gunneridae</taxon>
        <taxon>Pentapetalae</taxon>
        <taxon>asterids</taxon>
        <taxon>lamiids</taxon>
        <taxon>Lamiales</taxon>
        <taxon>Pedaliaceae</taxon>
        <taxon>Sesamum</taxon>
    </lineage>
</organism>